<reference evidence="6 7" key="1">
    <citation type="journal article" date="2024" name="Science">
        <title>Giant polyketide synthase enzymes in the biosynthesis of giant marine polyether toxins.</title>
        <authorList>
            <person name="Fallon T.R."/>
            <person name="Shende V.V."/>
            <person name="Wierzbicki I.H."/>
            <person name="Pendleton A.L."/>
            <person name="Watervoot N.F."/>
            <person name="Auber R.P."/>
            <person name="Gonzalez D.J."/>
            <person name="Wisecaver J.H."/>
            <person name="Moore B.S."/>
        </authorList>
    </citation>
    <scope>NUCLEOTIDE SEQUENCE [LARGE SCALE GENOMIC DNA]</scope>
    <source>
        <strain evidence="6 7">12B1</strain>
    </source>
</reference>
<evidence type="ECO:0000256" key="2">
    <source>
        <dbReference type="ARBA" id="ARBA00022640"/>
    </source>
</evidence>
<dbReference type="InterPro" id="IPR039633">
    <property type="entry name" value="PAP"/>
</dbReference>
<evidence type="ECO:0000259" key="5">
    <source>
        <dbReference type="Pfam" id="PF04755"/>
    </source>
</evidence>
<evidence type="ECO:0000313" key="6">
    <source>
        <dbReference type="EMBL" id="KAL1518492.1"/>
    </source>
</evidence>
<comment type="subcellular location">
    <subcellularLocation>
        <location evidence="1">Plastid</location>
    </subcellularLocation>
</comment>
<evidence type="ECO:0000256" key="1">
    <source>
        <dbReference type="ARBA" id="ARBA00004474"/>
    </source>
</evidence>
<comment type="caution">
    <text evidence="6">The sequence shown here is derived from an EMBL/GenBank/DDBJ whole genome shotgun (WGS) entry which is preliminary data.</text>
</comment>
<feature type="signal peptide" evidence="4">
    <location>
        <begin position="1"/>
        <end position="17"/>
    </location>
</feature>
<keyword evidence="7" id="KW-1185">Reference proteome</keyword>
<evidence type="ECO:0000313" key="7">
    <source>
        <dbReference type="Proteomes" id="UP001515480"/>
    </source>
</evidence>
<gene>
    <name evidence="6" type="ORF">AB1Y20_002783</name>
</gene>
<dbReference type="PANTHER" id="PTHR31906">
    <property type="entry name" value="PLASTID-LIPID-ASSOCIATED PROTEIN 4, CHLOROPLASTIC-RELATED"/>
    <property type="match status" value="1"/>
</dbReference>
<dbReference type="EMBL" id="JBGBPQ010000010">
    <property type="protein sequence ID" value="KAL1518492.1"/>
    <property type="molecule type" value="Genomic_DNA"/>
</dbReference>
<organism evidence="6 7">
    <name type="scientific">Prymnesium parvum</name>
    <name type="common">Toxic golden alga</name>
    <dbReference type="NCBI Taxonomy" id="97485"/>
    <lineage>
        <taxon>Eukaryota</taxon>
        <taxon>Haptista</taxon>
        <taxon>Haptophyta</taxon>
        <taxon>Prymnesiophyceae</taxon>
        <taxon>Prymnesiales</taxon>
        <taxon>Prymnesiaceae</taxon>
        <taxon>Prymnesium</taxon>
    </lineage>
</organism>
<keyword evidence="2" id="KW-0934">Plastid</keyword>
<evidence type="ECO:0000256" key="3">
    <source>
        <dbReference type="SAM" id="MobiDB-lite"/>
    </source>
</evidence>
<keyword evidence="4" id="KW-0732">Signal</keyword>
<feature type="chain" id="PRO_5044349077" description="Plastid lipid-associated protein/fibrillin conserved domain-containing protein" evidence="4">
    <location>
        <begin position="18"/>
        <end position="245"/>
    </location>
</feature>
<feature type="domain" description="Plastid lipid-associated protein/fibrillin conserved" evidence="5">
    <location>
        <begin position="48"/>
        <end position="223"/>
    </location>
</feature>
<name>A0AB34JBD7_PRYPA</name>
<dbReference type="InterPro" id="IPR006843">
    <property type="entry name" value="PAP/fibrillin_dom"/>
</dbReference>
<dbReference type="AlphaFoldDB" id="A0AB34JBD7"/>
<evidence type="ECO:0000256" key="4">
    <source>
        <dbReference type="SAM" id="SignalP"/>
    </source>
</evidence>
<accession>A0AB34JBD7</accession>
<proteinExistence type="predicted"/>
<dbReference type="Proteomes" id="UP001515480">
    <property type="component" value="Unassembled WGS sequence"/>
</dbReference>
<feature type="region of interest" description="Disordered" evidence="3">
    <location>
        <begin position="18"/>
        <end position="43"/>
    </location>
</feature>
<dbReference type="GO" id="GO:0009536">
    <property type="term" value="C:plastid"/>
    <property type="evidence" value="ECO:0007669"/>
    <property type="project" value="UniProtKB-SubCell"/>
</dbReference>
<protein>
    <recommendedName>
        <fullName evidence="5">Plastid lipid-associated protein/fibrillin conserved domain-containing protein</fullName>
    </recommendedName>
</protein>
<dbReference type="Pfam" id="PF04755">
    <property type="entry name" value="PAP_fibrillin"/>
    <property type="match status" value="1"/>
</dbReference>
<sequence>MVLLLLAAALASRGALSPPSLPRGLARPPVRAQRVRSPPCMSSAESPLKARLLAAAAASGRGFETSEAQKAEVLRLIRELVASSPPPPDRADVDGDWELLWTDAPDILGLQGGPVASLRRIGQQIDTSAGTIENVIEYEPARWNPLVAPLGAQDDRVQQRVLLTFVSSGQRYELRLAGTAFRFETLLGVKLGALRRLEFKGPFDVPFGSFDLLYNDGSLRIVRTLQGFYSLNRKMGPEEGWDAAS</sequence>